<proteinExistence type="inferred from homology"/>
<evidence type="ECO:0008006" key="6">
    <source>
        <dbReference type="Google" id="ProtNLM"/>
    </source>
</evidence>
<dbReference type="AlphaFoldDB" id="A0A318YYL4"/>
<evidence type="ECO:0000256" key="2">
    <source>
        <dbReference type="ARBA" id="ARBA00035112"/>
    </source>
</evidence>
<keyword evidence="3" id="KW-1133">Transmembrane helix</keyword>
<feature type="transmembrane region" description="Helical" evidence="3">
    <location>
        <begin position="37"/>
        <end position="58"/>
    </location>
</feature>
<dbReference type="EMBL" id="KZ821446">
    <property type="protein sequence ID" value="PYH39097.1"/>
    <property type="molecule type" value="Genomic_DNA"/>
</dbReference>
<evidence type="ECO:0000313" key="5">
    <source>
        <dbReference type="Proteomes" id="UP000247647"/>
    </source>
</evidence>
<dbReference type="PANTHER" id="PTHR33365:SF4">
    <property type="entry name" value="CYCLOCHLOROTINE BIOSYNTHESIS PROTEIN O"/>
    <property type="match status" value="1"/>
</dbReference>
<dbReference type="InterPro" id="IPR021765">
    <property type="entry name" value="UstYa-like"/>
</dbReference>
<organism evidence="4 5">
    <name type="scientific">Aspergillus neoniger (strain CBS 115656)</name>
    <dbReference type="NCBI Taxonomy" id="1448310"/>
    <lineage>
        <taxon>Eukaryota</taxon>
        <taxon>Fungi</taxon>
        <taxon>Dikarya</taxon>
        <taxon>Ascomycota</taxon>
        <taxon>Pezizomycotina</taxon>
        <taxon>Eurotiomycetes</taxon>
        <taxon>Eurotiomycetidae</taxon>
        <taxon>Eurotiales</taxon>
        <taxon>Aspergillaceae</taxon>
        <taxon>Aspergillus</taxon>
        <taxon>Aspergillus subgen. Circumdati</taxon>
    </lineage>
</organism>
<keyword evidence="3" id="KW-0472">Membrane</keyword>
<gene>
    <name evidence="4" type="ORF">BO87DRAFT_297961</name>
</gene>
<dbReference type="GeneID" id="37121492"/>
<comment type="pathway">
    <text evidence="1">Mycotoxin biosynthesis.</text>
</comment>
<evidence type="ECO:0000313" key="4">
    <source>
        <dbReference type="EMBL" id="PYH39097.1"/>
    </source>
</evidence>
<dbReference type="Proteomes" id="UP000247647">
    <property type="component" value="Unassembled WGS sequence"/>
</dbReference>
<protein>
    <recommendedName>
        <fullName evidence="6">Tat pathway signal sequence</fullName>
    </recommendedName>
</protein>
<dbReference type="PANTHER" id="PTHR33365">
    <property type="entry name" value="YALI0B05434P"/>
    <property type="match status" value="1"/>
</dbReference>
<keyword evidence="3" id="KW-0812">Transmembrane</keyword>
<keyword evidence="5" id="KW-1185">Reference proteome</keyword>
<accession>A0A318YYL4</accession>
<dbReference type="GO" id="GO:0043386">
    <property type="term" value="P:mycotoxin biosynthetic process"/>
    <property type="evidence" value="ECO:0007669"/>
    <property type="project" value="InterPro"/>
</dbReference>
<reference evidence="4" key="1">
    <citation type="submission" date="2016-12" db="EMBL/GenBank/DDBJ databases">
        <title>The genomes of Aspergillus section Nigri reveals drivers in fungal speciation.</title>
        <authorList>
            <consortium name="DOE Joint Genome Institute"/>
            <person name="Vesth T.C."/>
            <person name="Nybo J."/>
            <person name="Theobald S."/>
            <person name="Brandl J."/>
            <person name="Frisvad J.C."/>
            <person name="Nielsen K.F."/>
            <person name="Lyhne E.K."/>
            <person name="Kogle M.E."/>
            <person name="Kuo A."/>
            <person name="Riley R."/>
            <person name="Clum A."/>
            <person name="Nolan M."/>
            <person name="Lipzen A."/>
            <person name="Salamov A."/>
            <person name="Henrissat B."/>
            <person name="Wiebenga A."/>
            <person name="De Vries R.P."/>
            <person name="Grigoriev I.V."/>
            <person name="Mortensen U.H."/>
            <person name="Andersen M.R."/>
            <person name="Baker S.E."/>
        </authorList>
    </citation>
    <scope>NUCLEOTIDE SEQUENCE [LARGE SCALE GENOMIC DNA]</scope>
    <source>
        <strain evidence="4">CBS 115656</strain>
    </source>
</reference>
<evidence type="ECO:0000256" key="3">
    <source>
        <dbReference type="SAM" id="Phobius"/>
    </source>
</evidence>
<dbReference type="OrthoDB" id="3687641at2759"/>
<name>A0A318YYL4_ASPNB</name>
<dbReference type="Pfam" id="PF11807">
    <property type="entry name" value="UstYa"/>
    <property type="match status" value="1"/>
</dbReference>
<comment type="similarity">
    <text evidence="2">Belongs to the ustYa family.</text>
</comment>
<sequence>MHSQSKFYELSSHESRRLTEDEEDSHSVSYPKRRFPYIWSLHIVIFFLCLFIAMSGWMRHPATPTDLDCATQLSPYSPLAGLVEYEDIRFQGDLQDVNPWKGKPNPALDEAWENITHMWNIQVSADDMLRMKKPLTQVKAPPHLGNGYVGGIEVFHQLHCINLIRQYIYYDYYMQPENKPLSFLTSPGRPRAHIADHCIDILRQVIQCNGDAGVVTGSWVKGYSRPQVDFSTWHKCRKLQRFIDYQEKAVLDYEPVKPLDAFELDDRPCKHVPMDQICP</sequence>
<evidence type="ECO:0000256" key="1">
    <source>
        <dbReference type="ARBA" id="ARBA00004685"/>
    </source>
</evidence>
<dbReference type="RefSeq" id="XP_025484575.1">
    <property type="nucleotide sequence ID" value="XM_025619036.1"/>
</dbReference>